<dbReference type="FunFam" id="3.20.20.70:FF:000030">
    <property type="entry name" value="Nicotinate-nucleotide pyrophosphorylase, carboxylating"/>
    <property type="match status" value="1"/>
</dbReference>
<keyword evidence="16" id="KW-1185">Reference proteome</keyword>
<dbReference type="GO" id="GO:0009435">
    <property type="term" value="P:NAD+ biosynthetic process"/>
    <property type="evidence" value="ECO:0007669"/>
    <property type="project" value="UniProtKB-UniPathway"/>
</dbReference>
<evidence type="ECO:0000256" key="8">
    <source>
        <dbReference type="ARBA" id="ARBA00022679"/>
    </source>
</evidence>
<dbReference type="GO" id="GO:0004514">
    <property type="term" value="F:nicotinate-nucleotide diphosphorylase (carboxylating) activity"/>
    <property type="evidence" value="ECO:0007669"/>
    <property type="project" value="UniProtKB-EC"/>
</dbReference>
<dbReference type="EC" id="2.4.2.19" evidence="5"/>
<feature type="domain" description="Quinolinate phosphoribosyl transferase N-terminal" evidence="14">
    <location>
        <begin position="26"/>
        <end position="113"/>
    </location>
</feature>
<evidence type="ECO:0000256" key="12">
    <source>
        <dbReference type="PIRNR" id="PIRNR006250"/>
    </source>
</evidence>
<keyword evidence="7 12" id="KW-0328">Glycosyltransferase</keyword>
<reference evidence="15 16" key="1">
    <citation type="submission" date="2017-09" db="EMBL/GenBank/DDBJ databases">
        <title>Bacterial strain isolated from the female urinary microbiota.</title>
        <authorList>
            <person name="Thomas-White K."/>
            <person name="Kumar N."/>
            <person name="Forster S."/>
            <person name="Putonti C."/>
            <person name="Lawley T."/>
            <person name="Wolfe A.J."/>
        </authorList>
    </citation>
    <scope>NUCLEOTIDE SEQUENCE [LARGE SCALE GENOMIC DNA]</scope>
    <source>
        <strain evidence="15 16">UMB0852</strain>
    </source>
</reference>
<organism evidence="15 16">
    <name type="scientific">Dolosicoccus paucivorans</name>
    <dbReference type="NCBI Taxonomy" id="84521"/>
    <lineage>
        <taxon>Bacteria</taxon>
        <taxon>Bacillati</taxon>
        <taxon>Bacillota</taxon>
        <taxon>Bacilli</taxon>
        <taxon>Lactobacillales</taxon>
        <taxon>Aerococcaceae</taxon>
        <taxon>Dolosicoccus</taxon>
    </lineage>
</organism>
<comment type="similarity">
    <text evidence="3 12">Belongs to the NadC/ModD family.</text>
</comment>
<evidence type="ECO:0000256" key="9">
    <source>
        <dbReference type="ARBA" id="ARBA00033102"/>
    </source>
</evidence>
<dbReference type="GO" id="GO:0005737">
    <property type="term" value="C:cytoplasm"/>
    <property type="evidence" value="ECO:0007669"/>
    <property type="project" value="TreeGrafter"/>
</dbReference>
<dbReference type="InterPro" id="IPR004393">
    <property type="entry name" value="NadC"/>
</dbReference>
<dbReference type="Pfam" id="PF01729">
    <property type="entry name" value="QRPTase_C"/>
    <property type="match status" value="1"/>
</dbReference>
<dbReference type="InterPro" id="IPR022412">
    <property type="entry name" value="Quinolinate_PRibosylTrfase_N"/>
</dbReference>
<protein>
    <recommendedName>
        <fullName evidence="11">Probable nicotinate-nucleotide pyrophosphorylase [carboxylating]</fullName>
        <ecNumber evidence="5">2.4.2.19</ecNumber>
    </recommendedName>
    <alternativeName>
        <fullName evidence="9">Quinolinate phosphoribosyltransferase [decarboxylating]</fullName>
    </alternativeName>
</protein>
<dbReference type="Gene3D" id="3.90.1170.20">
    <property type="entry name" value="Quinolinate phosphoribosyl transferase, N-terminal domain"/>
    <property type="match status" value="1"/>
</dbReference>
<dbReference type="AlphaFoldDB" id="A0A1G8LR97"/>
<evidence type="ECO:0000256" key="5">
    <source>
        <dbReference type="ARBA" id="ARBA00011944"/>
    </source>
</evidence>
<feature type="domain" description="Quinolinate phosphoribosyl transferase C-terminal" evidence="13">
    <location>
        <begin position="115"/>
        <end position="280"/>
    </location>
</feature>
<comment type="function">
    <text evidence="1">Involved in the catabolism of quinolinic acid (QA).</text>
</comment>
<sequence length="286" mass="31736">MKTTLSHFQIDNILISALKEDINSEDYSTNAIFTDGQLAKVELIAKEDGILAGLDVFKRVFSLYDDQISFNIPTYLEDGYAFSKGEVLLEVVGNIRSLLSCERVALNFMQRMSGVATLTKAYVEALNDPKIKVFDTRKTTPNLRLFEKYAVRVGGGYNHRYNLSDGILLKDNHIDAVGSVKGAVEKAKAYAPFVKLIEIEVESLDEVKEAVEAGADIIMLDNMDVDLIKQATELIGDQAVIEVSGNVSLNNIANYRGLNIDYISSGSLTHNYRSIDLSMKNLTYLD</sequence>
<dbReference type="InterPro" id="IPR002638">
    <property type="entry name" value="Quinolinate_PRibosylTrfase_C"/>
</dbReference>
<name>A0A1G8LR97_9LACT</name>
<evidence type="ECO:0000256" key="3">
    <source>
        <dbReference type="ARBA" id="ARBA00009400"/>
    </source>
</evidence>
<dbReference type="SUPFAM" id="SSF54675">
    <property type="entry name" value="Nicotinate/Quinolinate PRTase N-terminal domain-like"/>
    <property type="match status" value="1"/>
</dbReference>
<dbReference type="PIRSF" id="PIRSF006250">
    <property type="entry name" value="NadC_ModD"/>
    <property type="match status" value="1"/>
</dbReference>
<dbReference type="PANTHER" id="PTHR32179">
    <property type="entry name" value="NICOTINATE-NUCLEOTIDE PYROPHOSPHORYLASE [CARBOXYLATING]"/>
    <property type="match status" value="1"/>
</dbReference>
<dbReference type="GO" id="GO:0034213">
    <property type="term" value="P:quinolinate catabolic process"/>
    <property type="evidence" value="ECO:0007669"/>
    <property type="project" value="TreeGrafter"/>
</dbReference>
<dbReference type="EMBL" id="PNHE01000001">
    <property type="protein sequence ID" value="PMC59138.1"/>
    <property type="molecule type" value="Genomic_DNA"/>
</dbReference>
<keyword evidence="8 12" id="KW-0808">Transferase</keyword>
<comment type="catalytic activity">
    <reaction evidence="10">
        <text>nicotinate beta-D-ribonucleotide + CO2 + diphosphate = quinolinate + 5-phospho-alpha-D-ribose 1-diphosphate + 2 H(+)</text>
        <dbReference type="Rhea" id="RHEA:12733"/>
        <dbReference type="ChEBI" id="CHEBI:15378"/>
        <dbReference type="ChEBI" id="CHEBI:16526"/>
        <dbReference type="ChEBI" id="CHEBI:29959"/>
        <dbReference type="ChEBI" id="CHEBI:33019"/>
        <dbReference type="ChEBI" id="CHEBI:57502"/>
        <dbReference type="ChEBI" id="CHEBI:58017"/>
        <dbReference type="EC" id="2.4.2.19"/>
    </reaction>
</comment>
<evidence type="ECO:0000313" key="15">
    <source>
        <dbReference type="EMBL" id="PMC59138.1"/>
    </source>
</evidence>
<comment type="caution">
    <text evidence="15">The sequence shown here is derived from an EMBL/GenBank/DDBJ whole genome shotgun (WGS) entry which is preliminary data.</text>
</comment>
<evidence type="ECO:0000256" key="2">
    <source>
        <dbReference type="ARBA" id="ARBA00004893"/>
    </source>
</evidence>
<dbReference type="InterPro" id="IPR037128">
    <property type="entry name" value="Quinolinate_PRibosylTase_N_sf"/>
</dbReference>
<dbReference type="RefSeq" id="WP_092085377.1">
    <property type="nucleotide sequence ID" value="NZ_FNEL01000023.1"/>
</dbReference>
<dbReference type="STRING" id="84521.SAMN04487994_102317"/>
<dbReference type="UniPathway" id="UPA00253">
    <property type="reaction ID" value="UER00331"/>
</dbReference>
<dbReference type="FunFam" id="3.90.1170.20:FF:000001">
    <property type="entry name" value="Nicotinate-nucleotide diphosphorylase (Carboxylating)"/>
    <property type="match status" value="1"/>
</dbReference>
<evidence type="ECO:0000259" key="13">
    <source>
        <dbReference type="Pfam" id="PF01729"/>
    </source>
</evidence>
<evidence type="ECO:0000256" key="7">
    <source>
        <dbReference type="ARBA" id="ARBA00022676"/>
    </source>
</evidence>
<evidence type="ECO:0000256" key="1">
    <source>
        <dbReference type="ARBA" id="ARBA00003237"/>
    </source>
</evidence>
<dbReference type="CDD" id="cd01572">
    <property type="entry name" value="QPRTase"/>
    <property type="match status" value="1"/>
</dbReference>
<dbReference type="InterPro" id="IPR013785">
    <property type="entry name" value="Aldolase_TIM"/>
</dbReference>
<dbReference type="InterPro" id="IPR027277">
    <property type="entry name" value="NadC/ModD"/>
</dbReference>
<gene>
    <name evidence="15" type="ORF">CJ205_00070</name>
</gene>
<dbReference type="PANTHER" id="PTHR32179:SF3">
    <property type="entry name" value="NICOTINATE-NUCLEOTIDE PYROPHOSPHORYLASE [CARBOXYLATING]"/>
    <property type="match status" value="1"/>
</dbReference>
<comment type="subunit">
    <text evidence="4">Hexamer formed by 3 homodimers.</text>
</comment>
<evidence type="ECO:0000256" key="4">
    <source>
        <dbReference type="ARBA" id="ARBA00011218"/>
    </source>
</evidence>
<comment type="pathway">
    <text evidence="2">Cofactor biosynthesis; NAD(+) biosynthesis; nicotinate D-ribonucleotide from quinolinate: step 1/1.</text>
</comment>
<dbReference type="Gene3D" id="3.20.20.70">
    <property type="entry name" value="Aldolase class I"/>
    <property type="match status" value="1"/>
</dbReference>
<dbReference type="NCBIfam" id="TIGR00078">
    <property type="entry name" value="nadC"/>
    <property type="match status" value="1"/>
</dbReference>
<proteinExistence type="inferred from homology"/>
<evidence type="ECO:0000256" key="11">
    <source>
        <dbReference type="ARBA" id="ARBA00069173"/>
    </source>
</evidence>
<evidence type="ECO:0000259" key="14">
    <source>
        <dbReference type="Pfam" id="PF02749"/>
    </source>
</evidence>
<dbReference type="SUPFAM" id="SSF51690">
    <property type="entry name" value="Nicotinate/Quinolinate PRTase C-terminal domain-like"/>
    <property type="match status" value="1"/>
</dbReference>
<evidence type="ECO:0000256" key="6">
    <source>
        <dbReference type="ARBA" id="ARBA00022642"/>
    </source>
</evidence>
<keyword evidence="6" id="KW-0662">Pyridine nucleotide biosynthesis</keyword>
<dbReference type="Proteomes" id="UP000235682">
    <property type="component" value="Unassembled WGS sequence"/>
</dbReference>
<evidence type="ECO:0000313" key="16">
    <source>
        <dbReference type="Proteomes" id="UP000235682"/>
    </source>
</evidence>
<dbReference type="InterPro" id="IPR036068">
    <property type="entry name" value="Nicotinate_pribotase-like_C"/>
</dbReference>
<evidence type="ECO:0000256" key="10">
    <source>
        <dbReference type="ARBA" id="ARBA00047445"/>
    </source>
</evidence>
<accession>A0A1G8LR97</accession>
<dbReference type="Pfam" id="PF02749">
    <property type="entry name" value="QRPTase_N"/>
    <property type="match status" value="1"/>
</dbReference>